<accession>A0A8X6GK35</accession>
<name>A0A8X6GK35_TRICU</name>
<evidence type="ECO:0000313" key="1">
    <source>
        <dbReference type="EMBL" id="GFR04709.1"/>
    </source>
</evidence>
<dbReference type="EMBL" id="BMAO01005912">
    <property type="protein sequence ID" value="GFR04709.1"/>
    <property type="molecule type" value="Genomic_DNA"/>
</dbReference>
<protein>
    <submittedName>
        <fullName evidence="1">Uncharacterized protein</fullName>
    </submittedName>
</protein>
<organism evidence="1 2">
    <name type="scientific">Trichonephila clavata</name>
    <name type="common">Joro spider</name>
    <name type="synonym">Nephila clavata</name>
    <dbReference type="NCBI Taxonomy" id="2740835"/>
    <lineage>
        <taxon>Eukaryota</taxon>
        <taxon>Metazoa</taxon>
        <taxon>Ecdysozoa</taxon>
        <taxon>Arthropoda</taxon>
        <taxon>Chelicerata</taxon>
        <taxon>Arachnida</taxon>
        <taxon>Araneae</taxon>
        <taxon>Araneomorphae</taxon>
        <taxon>Entelegynae</taxon>
        <taxon>Araneoidea</taxon>
        <taxon>Nephilidae</taxon>
        <taxon>Trichonephila</taxon>
    </lineage>
</organism>
<sequence length="141" mass="16333">MERKMSLICYKMLKTQEESCSILERAYLAKAFLSTLTDASKLVHLFMVDNMRKKRNSIPYRYSNGEEACKKMNINGKTKLDSSPNMPTDKIIAIDPTPQQIVEEEDKVQIQEDIQADSNVQLDIQNRNHLGPEYQNDYGLW</sequence>
<proteinExistence type="predicted"/>
<reference evidence="1" key="1">
    <citation type="submission" date="2020-07" db="EMBL/GenBank/DDBJ databases">
        <title>Multicomponent nature underlies the extraordinary mechanical properties of spider dragline silk.</title>
        <authorList>
            <person name="Kono N."/>
            <person name="Nakamura H."/>
            <person name="Mori M."/>
            <person name="Yoshida Y."/>
            <person name="Ohtoshi R."/>
            <person name="Malay A.D."/>
            <person name="Moran D.A.P."/>
            <person name="Tomita M."/>
            <person name="Numata K."/>
            <person name="Arakawa K."/>
        </authorList>
    </citation>
    <scope>NUCLEOTIDE SEQUENCE</scope>
</reference>
<dbReference type="AlphaFoldDB" id="A0A8X6GK35"/>
<evidence type="ECO:0000313" key="2">
    <source>
        <dbReference type="Proteomes" id="UP000887116"/>
    </source>
</evidence>
<dbReference type="Proteomes" id="UP000887116">
    <property type="component" value="Unassembled WGS sequence"/>
</dbReference>
<keyword evidence="2" id="KW-1185">Reference proteome</keyword>
<comment type="caution">
    <text evidence="1">The sequence shown here is derived from an EMBL/GenBank/DDBJ whole genome shotgun (WGS) entry which is preliminary data.</text>
</comment>
<gene>
    <name evidence="1" type="ORF">TNCT_239031</name>
</gene>